<dbReference type="InterPro" id="IPR004195">
    <property type="entry name" value="Head_decoration_D"/>
</dbReference>
<dbReference type="EMBL" id="CP011770">
    <property type="protein sequence ID" value="AKM11632.1"/>
    <property type="molecule type" value="Genomic_DNA"/>
</dbReference>
<organism evidence="1 2">
    <name type="scientific">Croceicoccus naphthovorans</name>
    <dbReference type="NCBI Taxonomy" id="1348774"/>
    <lineage>
        <taxon>Bacteria</taxon>
        <taxon>Pseudomonadati</taxon>
        <taxon>Pseudomonadota</taxon>
        <taxon>Alphaproteobacteria</taxon>
        <taxon>Sphingomonadales</taxon>
        <taxon>Erythrobacteraceae</taxon>
        <taxon>Croceicoccus</taxon>
    </lineage>
</organism>
<reference evidence="1 2" key="1">
    <citation type="submission" date="2015-06" db="EMBL/GenBank/DDBJ databases">
        <authorList>
            <person name="Zeng Y."/>
            <person name="Huang Y."/>
        </authorList>
    </citation>
    <scope>NUCLEOTIDE SEQUENCE [LARGE SCALE GENOMIC DNA]</scope>
    <source>
        <strain evidence="1 2">PQ-2</strain>
    </source>
</reference>
<name>A0A0G3XKB2_9SPHN</name>
<sequence length="105" mass="10374">MIAGGTYTTRVITVLSGEVRSAGAVLGKITASGKYKLSASAAGDGSQTPALVLAQDVDASGGDVEAVCYETCSGGIVASGLTLGTGHTIASIRDAMRDIGLPIDD</sequence>
<dbReference type="Proteomes" id="UP000035287">
    <property type="component" value="Chromosome"/>
</dbReference>
<gene>
    <name evidence="1" type="ORF">AB433_07550</name>
</gene>
<evidence type="ECO:0000313" key="1">
    <source>
        <dbReference type="EMBL" id="AKM11632.1"/>
    </source>
</evidence>
<keyword evidence="2" id="KW-1185">Reference proteome</keyword>
<dbReference type="STRING" id="1348774.AB433_07550"/>
<dbReference type="Pfam" id="PF02924">
    <property type="entry name" value="HDPD"/>
    <property type="match status" value="1"/>
</dbReference>
<protein>
    <recommendedName>
        <fullName evidence="3">Head decoration protein</fullName>
    </recommendedName>
</protein>
<dbReference type="KEGG" id="cna:AB433_07550"/>
<evidence type="ECO:0000313" key="2">
    <source>
        <dbReference type="Proteomes" id="UP000035287"/>
    </source>
</evidence>
<dbReference type="PATRIC" id="fig|1348774.3.peg.1583"/>
<proteinExistence type="predicted"/>
<evidence type="ECO:0008006" key="3">
    <source>
        <dbReference type="Google" id="ProtNLM"/>
    </source>
</evidence>
<accession>A0A0G3XKB2</accession>
<dbReference type="AlphaFoldDB" id="A0A0G3XKB2"/>